<dbReference type="FunFam" id="3.30.420.100:FF:000001">
    <property type="entry name" value="50S ribosomal protein L18"/>
    <property type="match status" value="1"/>
</dbReference>
<evidence type="ECO:0000256" key="1">
    <source>
        <dbReference type="ARBA" id="ARBA00007116"/>
    </source>
</evidence>
<dbReference type="PANTHER" id="PTHR12899:SF3">
    <property type="entry name" value="LARGE RIBOSOMAL SUBUNIT PROTEIN UL18M"/>
    <property type="match status" value="1"/>
</dbReference>
<dbReference type="GO" id="GO:0006412">
    <property type="term" value="P:translation"/>
    <property type="evidence" value="ECO:0007669"/>
    <property type="project" value="UniProtKB-UniRule"/>
</dbReference>
<comment type="function">
    <text evidence="7">This is one of the proteins that bind and probably mediate the attachment of the 5S RNA into the large ribosomal subunit, where it forms part of the central protuberance.</text>
</comment>
<comment type="similarity">
    <text evidence="1 7">Belongs to the universal ribosomal protein uL18 family.</text>
</comment>
<dbReference type="Gene3D" id="3.30.420.100">
    <property type="match status" value="1"/>
</dbReference>
<dbReference type="CDD" id="cd00432">
    <property type="entry name" value="Ribosomal_L18_L5e"/>
    <property type="match status" value="1"/>
</dbReference>
<dbReference type="GO" id="GO:0003735">
    <property type="term" value="F:structural constituent of ribosome"/>
    <property type="evidence" value="ECO:0007669"/>
    <property type="project" value="InterPro"/>
</dbReference>
<dbReference type="EMBL" id="AP018227">
    <property type="protein sequence ID" value="BAY83433.1"/>
    <property type="molecule type" value="Genomic_DNA"/>
</dbReference>
<dbReference type="InterPro" id="IPR004389">
    <property type="entry name" value="Ribosomal_uL18_bac-type"/>
</dbReference>
<evidence type="ECO:0000313" key="8">
    <source>
        <dbReference type="EMBL" id="BAY83433.1"/>
    </source>
</evidence>
<dbReference type="HAMAP" id="MF_01337_B">
    <property type="entry name" value="Ribosomal_uL18_B"/>
    <property type="match status" value="1"/>
</dbReference>
<dbReference type="PANTHER" id="PTHR12899">
    <property type="entry name" value="39S RIBOSOMAL PROTEIN L18, MITOCHONDRIAL"/>
    <property type="match status" value="1"/>
</dbReference>
<dbReference type="NCBIfam" id="TIGR00060">
    <property type="entry name" value="L18_bact"/>
    <property type="match status" value="1"/>
</dbReference>
<dbReference type="Proteomes" id="UP000218418">
    <property type="component" value="Chromosome"/>
</dbReference>
<dbReference type="InterPro" id="IPR005484">
    <property type="entry name" value="Ribosomal_uL18_bac/plant/anim"/>
</dbReference>
<keyword evidence="4 7" id="KW-0689">Ribosomal protein</keyword>
<dbReference type="Pfam" id="PF00861">
    <property type="entry name" value="Ribosomal_L18p"/>
    <property type="match status" value="1"/>
</dbReference>
<sequence>MKFTRKQSKQRRHRRIRGKVFGSSERPRLAVYRSNEHIYAQVIDDTSHRTLATASSIEPELKSKLSSGSNQQASTEVGKTLAARAIEKGINQVVFDRGGNLYHGRVKALADAAREGGLKF</sequence>
<keyword evidence="3 7" id="KW-0694">RNA-binding</keyword>
<evidence type="ECO:0000256" key="5">
    <source>
        <dbReference type="ARBA" id="ARBA00023274"/>
    </source>
</evidence>
<reference evidence="8 9" key="1">
    <citation type="submission" date="2017-06" db="EMBL/GenBank/DDBJ databases">
        <title>Genome sequencing of cyanobaciteial culture collection at National Institute for Environmental Studies (NIES).</title>
        <authorList>
            <person name="Hirose Y."/>
            <person name="Shimura Y."/>
            <person name="Fujisawa T."/>
            <person name="Nakamura Y."/>
            <person name="Kawachi M."/>
        </authorList>
    </citation>
    <scope>NUCLEOTIDE SEQUENCE [LARGE SCALE GENOMIC DNA]</scope>
    <source>
        <strain evidence="8 9">NIES-267</strain>
    </source>
</reference>
<keyword evidence="2 7" id="KW-0699">rRNA-binding</keyword>
<dbReference type="GO" id="GO:0008097">
    <property type="term" value="F:5S rRNA binding"/>
    <property type="evidence" value="ECO:0007669"/>
    <property type="project" value="TreeGrafter"/>
</dbReference>
<proteinExistence type="inferred from homology"/>
<accession>A0A1Z4LQF3</accession>
<keyword evidence="9" id="KW-1185">Reference proteome</keyword>
<dbReference type="GO" id="GO:0022625">
    <property type="term" value="C:cytosolic large ribosomal subunit"/>
    <property type="evidence" value="ECO:0007669"/>
    <property type="project" value="TreeGrafter"/>
</dbReference>
<evidence type="ECO:0000256" key="2">
    <source>
        <dbReference type="ARBA" id="ARBA00022730"/>
    </source>
</evidence>
<dbReference type="InterPro" id="IPR057268">
    <property type="entry name" value="Ribosomal_L18"/>
</dbReference>
<evidence type="ECO:0000256" key="7">
    <source>
        <dbReference type="HAMAP-Rule" id="MF_01337"/>
    </source>
</evidence>
<evidence type="ECO:0000256" key="3">
    <source>
        <dbReference type="ARBA" id="ARBA00022884"/>
    </source>
</evidence>
<comment type="subunit">
    <text evidence="7">Part of the 50S ribosomal subunit; part of the 5S rRNA/L5/L18/L25 subcomplex. Contacts the 5S and 23S rRNAs.</text>
</comment>
<evidence type="ECO:0000313" key="9">
    <source>
        <dbReference type="Proteomes" id="UP000218418"/>
    </source>
</evidence>
<name>A0A1Z4LQF3_9CYAN</name>
<organism evidence="8 9">
    <name type="scientific">Calothrix parasitica NIES-267</name>
    <dbReference type="NCBI Taxonomy" id="1973488"/>
    <lineage>
        <taxon>Bacteria</taxon>
        <taxon>Bacillati</taxon>
        <taxon>Cyanobacteriota</taxon>
        <taxon>Cyanophyceae</taxon>
        <taxon>Nostocales</taxon>
        <taxon>Calotrichaceae</taxon>
        <taxon>Calothrix</taxon>
    </lineage>
</organism>
<evidence type="ECO:0000256" key="6">
    <source>
        <dbReference type="ARBA" id="ARBA00035197"/>
    </source>
</evidence>
<keyword evidence="5 7" id="KW-0687">Ribonucleoprotein</keyword>
<dbReference type="AlphaFoldDB" id="A0A1Z4LQF3"/>
<evidence type="ECO:0000256" key="4">
    <source>
        <dbReference type="ARBA" id="ARBA00022980"/>
    </source>
</evidence>
<gene>
    <name evidence="7 8" type="primary">rpl18</name>
    <name evidence="7" type="synonym">rplR</name>
    <name evidence="8" type="ORF">NIES267_29220</name>
</gene>
<protein>
    <recommendedName>
        <fullName evidence="6 7">Large ribosomal subunit protein uL18</fullName>
    </recommendedName>
</protein>
<dbReference type="SUPFAM" id="SSF53137">
    <property type="entry name" value="Translational machinery components"/>
    <property type="match status" value="1"/>
</dbReference>
<dbReference type="OrthoDB" id="9810939at2"/>